<protein>
    <submittedName>
        <fullName evidence="1">Uncharacterized protein</fullName>
    </submittedName>
</protein>
<organism evidence="1 2">
    <name type="scientific">Candidatus Nomurabacteria bacterium RIFCSPLOWO2_01_FULL_36_16</name>
    <dbReference type="NCBI Taxonomy" id="1801767"/>
    <lineage>
        <taxon>Bacteria</taxon>
        <taxon>Candidatus Nomuraibacteriota</taxon>
    </lineage>
</organism>
<dbReference type="EMBL" id="MFUR01000001">
    <property type="protein sequence ID" value="OGI87606.1"/>
    <property type="molecule type" value="Genomic_DNA"/>
</dbReference>
<evidence type="ECO:0000313" key="2">
    <source>
        <dbReference type="Proteomes" id="UP000177001"/>
    </source>
</evidence>
<dbReference type="Proteomes" id="UP000177001">
    <property type="component" value="Unassembled WGS sequence"/>
</dbReference>
<comment type="caution">
    <text evidence="1">The sequence shown here is derived from an EMBL/GenBank/DDBJ whole genome shotgun (WGS) entry which is preliminary data.</text>
</comment>
<evidence type="ECO:0000313" key="1">
    <source>
        <dbReference type="EMBL" id="OGI87606.1"/>
    </source>
</evidence>
<dbReference type="AlphaFoldDB" id="A0A1F6X0C0"/>
<proteinExistence type="predicted"/>
<gene>
    <name evidence="1" type="ORF">A3A91_01715</name>
</gene>
<reference evidence="1 2" key="1">
    <citation type="journal article" date="2016" name="Nat. Commun.">
        <title>Thousands of microbial genomes shed light on interconnected biogeochemical processes in an aquifer system.</title>
        <authorList>
            <person name="Anantharaman K."/>
            <person name="Brown C.T."/>
            <person name="Hug L.A."/>
            <person name="Sharon I."/>
            <person name="Castelle C.J."/>
            <person name="Probst A.J."/>
            <person name="Thomas B.C."/>
            <person name="Singh A."/>
            <person name="Wilkins M.J."/>
            <person name="Karaoz U."/>
            <person name="Brodie E.L."/>
            <person name="Williams K.H."/>
            <person name="Hubbard S.S."/>
            <person name="Banfield J.F."/>
        </authorList>
    </citation>
    <scope>NUCLEOTIDE SEQUENCE [LARGE SCALE GENOMIC DNA]</scope>
</reference>
<sequence length="408" mass="44803">MLTENFKNFNNLLETRKVEQRRHEEILLEKLEIGGNCDLFDGSTLELLGKILQDTEEKGLMRLKVFNNVINWIVPKMAGVGTGAVAMDEGSKYAAEIAKGYLREKMLLEVGSKNVPMPSKAVETITQQVTQTDFFGTLRDTVNSIANTAQAALVHATEKVQEGGAMAVNYASETFINNIAGPTTEMLSKPPLAVGAFLLGAGIVGGGLSMIHTMRERSGFGLIDNLIQKSYEFIENGKISEDSHDPRLDLIAYFKNVSEDPKHLGHKLSQEEWLIFAGSVRAARASVLHDMTQAPRIVVGEEVKEGINRQEKIVEDIVSNQQALAESDIALATEILSQFGEHLGKDIDPIKQKLKYDNNLLPKISLYSKVFIRGGFDATGIPMAWRIATFGFKSAHKAARVATFGAIP</sequence>
<accession>A0A1F6X0C0</accession>
<name>A0A1F6X0C0_9BACT</name>